<dbReference type="PROSITE" id="PS51902">
    <property type="entry name" value="CLPX_ZB"/>
    <property type="match status" value="1"/>
</dbReference>
<comment type="function">
    <text evidence="6">ATP-dependent specificity component of the Clp protease. It directs the protease to specific substrates. Can perform chaperone functions in the absence of ClpP.</text>
</comment>
<dbReference type="SUPFAM" id="SSF57716">
    <property type="entry name" value="Glucocorticoid receptor-like (DNA-binding domain)"/>
    <property type="match status" value="1"/>
</dbReference>
<keyword evidence="5 6" id="KW-0143">Chaperone</keyword>
<evidence type="ECO:0000256" key="5">
    <source>
        <dbReference type="ARBA" id="ARBA00023186"/>
    </source>
</evidence>
<feature type="compositionally biased region" description="Basic residues" evidence="8">
    <location>
        <begin position="444"/>
        <end position="454"/>
    </location>
</feature>
<feature type="binding site" evidence="6 7">
    <location>
        <position position="36"/>
    </location>
    <ligand>
        <name>Zn(2+)</name>
        <dbReference type="ChEBI" id="CHEBI:29105"/>
    </ligand>
</feature>
<dbReference type="GO" id="GO:0005524">
    <property type="term" value="F:ATP binding"/>
    <property type="evidence" value="ECO:0007669"/>
    <property type="project" value="UniProtKB-UniRule"/>
</dbReference>
<dbReference type="GO" id="GO:0008233">
    <property type="term" value="F:peptidase activity"/>
    <property type="evidence" value="ECO:0007669"/>
    <property type="project" value="UniProtKB-KW"/>
</dbReference>
<dbReference type="NCBIfam" id="NF003745">
    <property type="entry name" value="PRK05342.1"/>
    <property type="match status" value="1"/>
</dbReference>
<dbReference type="InterPro" id="IPR059188">
    <property type="entry name" value="Znf_CLPX-like"/>
</dbReference>
<keyword evidence="10" id="KW-0645">Protease</keyword>
<evidence type="ECO:0000256" key="7">
    <source>
        <dbReference type="PROSITE-ProRule" id="PRU01250"/>
    </source>
</evidence>
<dbReference type="InterPro" id="IPR004487">
    <property type="entry name" value="Clp_protease_ATP-bd_su_ClpX"/>
</dbReference>
<comment type="subunit">
    <text evidence="6">Component of the ClpX-ClpP complex. Forms a hexameric ring that, in the presence of ATP, binds to fourteen ClpP subunits assembled into a disk-like structure with a central cavity, resembling the structure of eukaryotic proteasomes.</text>
</comment>
<keyword evidence="4 6" id="KW-0067">ATP-binding</keyword>
<dbReference type="PANTHER" id="PTHR48102:SF7">
    <property type="entry name" value="ATP-DEPENDENT CLP PROTEASE ATP-BINDING SUBUNIT CLPX-LIKE, MITOCHONDRIAL"/>
    <property type="match status" value="1"/>
</dbReference>
<evidence type="ECO:0000256" key="2">
    <source>
        <dbReference type="ARBA" id="ARBA00022741"/>
    </source>
</evidence>
<evidence type="ECO:0000256" key="3">
    <source>
        <dbReference type="ARBA" id="ARBA00022833"/>
    </source>
</evidence>
<evidence type="ECO:0000256" key="1">
    <source>
        <dbReference type="ARBA" id="ARBA00022723"/>
    </source>
</evidence>
<dbReference type="Proteomes" id="UP000824089">
    <property type="component" value="Unassembled WGS sequence"/>
</dbReference>
<dbReference type="InterPro" id="IPR027417">
    <property type="entry name" value="P-loop_NTPase"/>
</dbReference>
<gene>
    <name evidence="6 10" type="primary">clpX</name>
    <name evidence="10" type="ORF">IAD50_05385</name>
</gene>
<dbReference type="SMART" id="SM00994">
    <property type="entry name" value="zf-C4_ClpX"/>
    <property type="match status" value="1"/>
</dbReference>
<feature type="binding site" evidence="6 7">
    <location>
        <position position="33"/>
    </location>
    <ligand>
        <name>Zn(2+)</name>
        <dbReference type="ChEBI" id="CHEBI:29105"/>
    </ligand>
</feature>
<dbReference type="GO" id="GO:0051603">
    <property type="term" value="P:proteolysis involved in protein catabolic process"/>
    <property type="evidence" value="ECO:0007669"/>
    <property type="project" value="TreeGrafter"/>
</dbReference>
<organism evidence="10 11">
    <name type="scientific">Candidatus Egerieisoma faecipullorum</name>
    <dbReference type="NCBI Taxonomy" id="2840963"/>
    <lineage>
        <taxon>Bacteria</taxon>
        <taxon>Bacillati</taxon>
        <taxon>Bacillota</taxon>
        <taxon>Clostridia</taxon>
        <taxon>Eubacteriales</taxon>
        <taxon>Clostridiaceae</taxon>
        <taxon>Clostridiaceae incertae sedis</taxon>
        <taxon>Candidatus Egerieisoma</taxon>
    </lineage>
</organism>
<feature type="binding site" evidence="6 7">
    <location>
        <position position="11"/>
    </location>
    <ligand>
        <name>Zn(2+)</name>
        <dbReference type="ChEBI" id="CHEBI:29105"/>
    </ligand>
</feature>
<dbReference type="Gene3D" id="1.10.8.60">
    <property type="match status" value="1"/>
</dbReference>
<name>A0A9D1I8N9_9CLOT</name>
<dbReference type="GO" id="GO:0140662">
    <property type="term" value="F:ATP-dependent protein folding chaperone"/>
    <property type="evidence" value="ECO:0007669"/>
    <property type="project" value="InterPro"/>
</dbReference>
<keyword evidence="1 6" id="KW-0479">Metal-binding</keyword>
<dbReference type="InterPro" id="IPR003959">
    <property type="entry name" value="ATPase_AAA_core"/>
</dbReference>
<dbReference type="SMART" id="SM00382">
    <property type="entry name" value="AAA"/>
    <property type="match status" value="1"/>
</dbReference>
<dbReference type="GO" id="GO:0008270">
    <property type="term" value="F:zinc ion binding"/>
    <property type="evidence" value="ECO:0007669"/>
    <property type="project" value="UniProtKB-UniRule"/>
</dbReference>
<feature type="domain" description="ClpX-type ZB" evidence="9">
    <location>
        <begin position="1"/>
        <end position="52"/>
    </location>
</feature>
<dbReference type="GO" id="GO:0016887">
    <property type="term" value="F:ATP hydrolysis activity"/>
    <property type="evidence" value="ECO:0007669"/>
    <property type="project" value="InterPro"/>
</dbReference>
<dbReference type="CDD" id="cd19497">
    <property type="entry name" value="RecA-like_ClpX"/>
    <property type="match status" value="1"/>
</dbReference>
<dbReference type="GO" id="GO:0051082">
    <property type="term" value="F:unfolded protein binding"/>
    <property type="evidence" value="ECO:0007669"/>
    <property type="project" value="UniProtKB-UniRule"/>
</dbReference>
<dbReference type="AlphaFoldDB" id="A0A9D1I8N9"/>
<sequence>MAKNDDKQVRCSFCGKREGQVKRLIAGPGVFICDECIDLCCDILHDDYLETEMEEVLAGGENEPPLLKPAEIKKALDEYVIGQEKAKRALSVAVYNHYKRIEDNKKEAAAAGSRRKNAKTDSSAEEEKAPASPYDGVELTKSNVLLIGPTGVGKTYLAQTLAKVLNVPFAIADATSLTEAGYVGEDVENILLRLIQAADFDIEKAERGIIFIDEIDKISRRGDNPSITRDVSGEGVQQALLKILEGTVAAVPPQGGRKHPHQEFINIDTTNILFICSGAFDGLPKIIESRTGKNTIGFSGSIHSSDNLDTNALLASVEPQDLLKFGLIPEFIGRVPLIVTLDALDAGMLREILTTPKNALIKQYQKLLSYDGVELEFDDGAIDAITEIAIARKTGARGLRAIVESAMLDVMYDVPTKEDVQKCIITADTIRNGVPPTLIYKKADKKKNSAKKSSKNKEDGALPGLEAPKSPMAAGAENVNVEIEPV</sequence>
<dbReference type="PANTHER" id="PTHR48102">
    <property type="entry name" value="ATP-DEPENDENT CLP PROTEASE ATP-BINDING SUBUNIT CLPX-LIKE, MITOCHONDRIAL-RELATED"/>
    <property type="match status" value="1"/>
</dbReference>
<keyword evidence="2 6" id="KW-0547">Nucleotide-binding</keyword>
<dbReference type="SMART" id="SM01086">
    <property type="entry name" value="ClpB_D2-small"/>
    <property type="match status" value="1"/>
</dbReference>
<dbReference type="FunFam" id="1.10.8.60:FF:000002">
    <property type="entry name" value="ATP-dependent Clp protease ATP-binding subunit ClpX"/>
    <property type="match status" value="1"/>
</dbReference>
<comment type="similarity">
    <text evidence="6 7">Belongs to the ClpX chaperone family.</text>
</comment>
<accession>A0A9D1I8N9</accession>
<feature type="region of interest" description="Disordered" evidence="8">
    <location>
        <begin position="444"/>
        <end position="486"/>
    </location>
</feature>
<keyword evidence="10" id="KW-0378">Hydrolase</keyword>
<dbReference type="EMBL" id="DVMM01000109">
    <property type="protein sequence ID" value="HIU29712.1"/>
    <property type="molecule type" value="Genomic_DNA"/>
</dbReference>
<dbReference type="InterPro" id="IPR010603">
    <property type="entry name" value="Znf_CppX_C4"/>
</dbReference>
<dbReference type="Pfam" id="PF06689">
    <property type="entry name" value="zf-C4_ClpX"/>
    <property type="match status" value="1"/>
</dbReference>
<proteinExistence type="inferred from homology"/>
<evidence type="ECO:0000313" key="10">
    <source>
        <dbReference type="EMBL" id="HIU29712.1"/>
    </source>
</evidence>
<dbReference type="Pfam" id="PF07724">
    <property type="entry name" value="AAA_2"/>
    <property type="match status" value="1"/>
</dbReference>
<feature type="binding site" evidence="6">
    <location>
        <begin position="149"/>
        <end position="156"/>
    </location>
    <ligand>
        <name>ATP</name>
        <dbReference type="ChEBI" id="CHEBI:30616"/>
    </ligand>
</feature>
<keyword evidence="3 6" id="KW-0862">Zinc</keyword>
<evidence type="ECO:0000259" key="9">
    <source>
        <dbReference type="PROSITE" id="PS51902"/>
    </source>
</evidence>
<comment type="caution">
    <text evidence="10">The sequence shown here is derived from an EMBL/GenBank/DDBJ whole genome shotgun (WGS) entry which is preliminary data.</text>
</comment>
<reference evidence="10" key="1">
    <citation type="submission" date="2020-10" db="EMBL/GenBank/DDBJ databases">
        <authorList>
            <person name="Gilroy R."/>
        </authorList>
    </citation>
    <scope>NUCLEOTIDE SEQUENCE</scope>
    <source>
        <strain evidence="10">CHK195-4489</strain>
    </source>
</reference>
<dbReference type="GO" id="GO:0051301">
    <property type="term" value="P:cell division"/>
    <property type="evidence" value="ECO:0007669"/>
    <property type="project" value="TreeGrafter"/>
</dbReference>
<dbReference type="GO" id="GO:0009376">
    <property type="term" value="C:HslUV protease complex"/>
    <property type="evidence" value="ECO:0007669"/>
    <property type="project" value="TreeGrafter"/>
</dbReference>
<feature type="region of interest" description="Disordered" evidence="8">
    <location>
        <begin position="106"/>
        <end position="133"/>
    </location>
</feature>
<dbReference type="HAMAP" id="MF_00175">
    <property type="entry name" value="ClpX"/>
    <property type="match status" value="1"/>
</dbReference>
<dbReference type="Gene3D" id="6.20.220.10">
    <property type="entry name" value="ClpX chaperone, C4-type zinc finger domain"/>
    <property type="match status" value="1"/>
</dbReference>
<feature type="binding site" evidence="6 7">
    <location>
        <position position="14"/>
    </location>
    <ligand>
        <name>Zn(2+)</name>
        <dbReference type="ChEBI" id="CHEBI:29105"/>
    </ligand>
</feature>
<evidence type="ECO:0000256" key="8">
    <source>
        <dbReference type="SAM" id="MobiDB-lite"/>
    </source>
</evidence>
<evidence type="ECO:0000256" key="4">
    <source>
        <dbReference type="ARBA" id="ARBA00022840"/>
    </source>
</evidence>
<reference evidence="10" key="2">
    <citation type="journal article" date="2021" name="PeerJ">
        <title>Extensive microbial diversity within the chicken gut microbiome revealed by metagenomics and culture.</title>
        <authorList>
            <person name="Gilroy R."/>
            <person name="Ravi A."/>
            <person name="Getino M."/>
            <person name="Pursley I."/>
            <person name="Horton D.L."/>
            <person name="Alikhan N.F."/>
            <person name="Baker D."/>
            <person name="Gharbi K."/>
            <person name="Hall N."/>
            <person name="Watson M."/>
            <person name="Adriaenssens E.M."/>
            <person name="Foster-Nyarko E."/>
            <person name="Jarju S."/>
            <person name="Secka A."/>
            <person name="Antonio M."/>
            <person name="Oren A."/>
            <person name="Chaudhuri R.R."/>
            <person name="La Ragione R."/>
            <person name="Hildebrand F."/>
            <person name="Pallen M.J."/>
        </authorList>
    </citation>
    <scope>NUCLEOTIDE SEQUENCE</scope>
    <source>
        <strain evidence="10">CHK195-4489</strain>
    </source>
</reference>
<dbReference type="InterPro" id="IPR046425">
    <property type="entry name" value="ClpX_bact"/>
</dbReference>
<dbReference type="Gene3D" id="3.40.50.300">
    <property type="entry name" value="P-loop containing nucleotide triphosphate hydrolases"/>
    <property type="match status" value="1"/>
</dbReference>
<evidence type="ECO:0000313" key="11">
    <source>
        <dbReference type="Proteomes" id="UP000824089"/>
    </source>
</evidence>
<evidence type="ECO:0000256" key="6">
    <source>
        <dbReference type="HAMAP-Rule" id="MF_00175"/>
    </source>
</evidence>
<dbReference type="FunFam" id="3.40.50.300:FF:000005">
    <property type="entry name" value="ATP-dependent Clp protease ATP-binding subunit ClpX"/>
    <property type="match status" value="1"/>
</dbReference>
<dbReference type="InterPro" id="IPR019489">
    <property type="entry name" value="Clp_ATPase_C"/>
</dbReference>
<dbReference type="Pfam" id="PF10431">
    <property type="entry name" value="ClpB_D2-small"/>
    <property type="match status" value="1"/>
</dbReference>
<dbReference type="InterPro" id="IPR050052">
    <property type="entry name" value="ATP-dep_Clp_protease_ClpX"/>
</dbReference>
<dbReference type="NCBIfam" id="TIGR00382">
    <property type="entry name" value="clpX"/>
    <property type="match status" value="1"/>
</dbReference>
<protein>
    <recommendedName>
        <fullName evidence="6">ATP-dependent Clp protease ATP-binding subunit ClpX</fullName>
    </recommendedName>
</protein>
<dbReference type="SUPFAM" id="SSF52540">
    <property type="entry name" value="P-loop containing nucleoside triphosphate hydrolases"/>
    <property type="match status" value="1"/>
</dbReference>
<dbReference type="InterPro" id="IPR003593">
    <property type="entry name" value="AAA+_ATPase"/>
</dbReference>
<dbReference type="GO" id="GO:0046983">
    <property type="term" value="F:protein dimerization activity"/>
    <property type="evidence" value="ECO:0007669"/>
    <property type="project" value="UniProtKB-UniRule"/>
</dbReference>
<dbReference type="InterPro" id="IPR038366">
    <property type="entry name" value="Znf_CppX_C4_sf"/>
</dbReference>